<dbReference type="RefSeq" id="WP_250595328.1">
    <property type="nucleotide sequence ID" value="NZ_JAKRVY010000002.1"/>
</dbReference>
<evidence type="ECO:0000313" key="2">
    <source>
        <dbReference type="EMBL" id="MCL9813123.1"/>
    </source>
</evidence>
<feature type="region of interest" description="Disordered" evidence="1">
    <location>
        <begin position="1"/>
        <end position="22"/>
    </location>
</feature>
<keyword evidence="3" id="KW-1185">Reference proteome</keyword>
<sequence length="99" mass="10924">MSDFNLDLRSVEDHLEDEEDGESFEGRVVLGVLDGTTDPAEWLQTVLGGNVLVLNVDGDVNELAAGFAREVRDEDGELVHFRGFLIVTPPGVDIDRERL</sequence>
<proteinExistence type="predicted"/>
<protein>
    <submittedName>
        <fullName evidence="2">DUF5779 family protein</fullName>
    </submittedName>
</protein>
<comment type="caution">
    <text evidence="2">The sequence shown here is derived from an EMBL/GenBank/DDBJ whole genome shotgun (WGS) entry which is preliminary data.</text>
</comment>
<gene>
    <name evidence="2" type="ORF">AArcSt11_05585</name>
</gene>
<dbReference type="Pfam" id="PF19091">
    <property type="entry name" value="DUF5779"/>
    <property type="match status" value="1"/>
</dbReference>
<evidence type="ECO:0000256" key="1">
    <source>
        <dbReference type="SAM" id="MobiDB-lite"/>
    </source>
</evidence>
<dbReference type="Proteomes" id="UP001202674">
    <property type="component" value="Unassembled WGS sequence"/>
</dbReference>
<organism evidence="2 3">
    <name type="scientific">Natranaeroarchaeum aerophilus</name>
    <dbReference type="NCBI Taxonomy" id="2917711"/>
    <lineage>
        <taxon>Archaea</taxon>
        <taxon>Methanobacteriati</taxon>
        <taxon>Methanobacteriota</taxon>
        <taxon>Stenosarchaea group</taxon>
        <taxon>Halobacteria</taxon>
        <taxon>Halobacteriales</taxon>
        <taxon>Natronoarchaeaceae</taxon>
        <taxon>Natranaeroarchaeum</taxon>
    </lineage>
</organism>
<dbReference type="AlphaFoldDB" id="A0AAE3FQP9"/>
<dbReference type="InterPro" id="IPR043931">
    <property type="entry name" value="DUF5779"/>
</dbReference>
<accession>A0AAE3FQP9</accession>
<name>A0AAE3FQP9_9EURY</name>
<dbReference type="EMBL" id="JAKRVY010000002">
    <property type="protein sequence ID" value="MCL9813123.1"/>
    <property type="molecule type" value="Genomic_DNA"/>
</dbReference>
<evidence type="ECO:0000313" key="3">
    <source>
        <dbReference type="Proteomes" id="UP001202674"/>
    </source>
</evidence>
<reference evidence="2 3" key="1">
    <citation type="journal article" date="2022" name="Syst. Appl. Microbiol.">
        <title>Natronocalculus amylovorans gen. nov., sp. nov., and Natranaeroarchaeum aerophilus sp. nov., dominant culturable amylolytic natronoarchaea from hypersaline soda lakes in southwestern Siberia.</title>
        <authorList>
            <person name="Sorokin D.Y."/>
            <person name="Elcheninov A.G."/>
            <person name="Khizhniak T.V."/>
            <person name="Koenen M."/>
            <person name="Bale N.J."/>
            <person name="Damste J.S.S."/>
            <person name="Kublanov I.V."/>
        </authorList>
    </citation>
    <scope>NUCLEOTIDE SEQUENCE [LARGE SCALE GENOMIC DNA]</scope>
    <source>
        <strain evidence="2 3">AArc-St1-1</strain>
    </source>
</reference>